<dbReference type="InterPro" id="IPR016085">
    <property type="entry name" value="Protease_inh_B-barrel_dom"/>
</dbReference>
<organism evidence="5 6">
    <name type="scientific">Methylobacterium thuringiense</name>
    <dbReference type="NCBI Taxonomy" id="1003091"/>
    <lineage>
        <taxon>Bacteria</taxon>
        <taxon>Pseudomonadati</taxon>
        <taxon>Pseudomonadota</taxon>
        <taxon>Alphaproteobacteria</taxon>
        <taxon>Hyphomicrobiales</taxon>
        <taxon>Methylobacteriaceae</taxon>
        <taxon>Methylobacterium</taxon>
    </lineage>
</organism>
<reference evidence="5" key="2">
    <citation type="submission" date="2021-08" db="EMBL/GenBank/DDBJ databases">
        <authorList>
            <person name="Tani A."/>
            <person name="Ola A."/>
            <person name="Ogura Y."/>
            <person name="Katsura K."/>
            <person name="Hayashi T."/>
        </authorList>
    </citation>
    <scope>NUCLEOTIDE SEQUENCE</scope>
    <source>
        <strain evidence="5">DSM 23674</strain>
    </source>
</reference>
<feature type="domain" description="Alkaline proteinase inhibitor/ Outer membrane lipoprotein Omp19" evidence="4">
    <location>
        <begin position="59"/>
        <end position="150"/>
    </location>
</feature>
<feature type="region of interest" description="Disordered" evidence="2">
    <location>
        <begin position="204"/>
        <end position="223"/>
    </location>
</feature>
<gene>
    <name evidence="5" type="ORF">EKPJFOCH_2110</name>
</gene>
<accession>A0ABQ4TJQ3</accession>
<dbReference type="EMBL" id="BPRA01000009">
    <property type="protein sequence ID" value="GJE55615.1"/>
    <property type="molecule type" value="Genomic_DNA"/>
</dbReference>
<evidence type="ECO:0000313" key="5">
    <source>
        <dbReference type="EMBL" id="GJE55615.1"/>
    </source>
</evidence>
<dbReference type="Pfam" id="PF02974">
    <property type="entry name" value="Inh"/>
    <property type="match status" value="1"/>
</dbReference>
<dbReference type="RefSeq" id="WP_147816777.1">
    <property type="nucleotide sequence ID" value="NZ_BPRA01000009.1"/>
</dbReference>
<dbReference type="PROSITE" id="PS51257">
    <property type="entry name" value="PROKAR_LIPOPROTEIN"/>
    <property type="match status" value="1"/>
</dbReference>
<keyword evidence="1 3" id="KW-0732">Signal</keyword>
<reference evidence="5" key="1">
    <citation type="journal article" date="2021" name="Front. Microbiol.">
        <title>Comprehensive Comparative Genomics and Phenotyping of Methylobacterium Species.</title>
        <authorList>
            <person name="Alessa O."/>
            <person name="Ogura Y."/>
            <person name="Fujitani Y."/>
            <person name="Takami H."/>
            <person name="Hayashi T."/>
            <person name="Sahin N."/>
            <person name="Tani A."/>
        </authorList>
    </citation>
    <scope>NUCLEOTIDE SEQUENCE</scope>
    <source>
        <strain evidence="5">DSM 23674</strain>
    </source>
</reference>
<feature type="region of interest" description="Disordered" evidence="2">
    <location>
        <begin position="27"/>
        <end position="51"/>
    </location>
</feature>
<keyword evidence="6" id="KW-1185">Reference proteome</keyword>
<dbReference type="Gene3D" id="2.40.128.10">
    <property type="match status" value="2"/>
</dbReference>
<dbReference type="Proteomes" id="UP001055101">
    <property type="component" value="Unassembled WGS sequence"/>
</dbReference>
<feature type="region of interest" description="Disordered" evidence="2">
    <location>
        <begin position="168"/>
        <end position="194"/>
    </location>
</feature>
<evidence type="ECO:0000256" key="2">
    <source>
        <dbReference type="SAM" id="MobiDB-lite"/>
    </source>
</evidence>
<feature type="signal peptide" evidence="3">
    <location>
        <begin position="1"/>
        <end position="21"/>
    </location>
</feature>
<comment type="caution">
    <text evidence="5">The sequence shown here is derived from an EMBL/GenBank/DDBJ whole genome shotgun (WGS) entry which is preliminary data.</text>
</comment>
<feature type="compositionally biased region" description="Pro residues" evidence="2">
    <location>
        <begin position="37"/>
        <end position="48"/>
    </location>
</feature>
<evidence type="ECO:0000256" key="1">
    <source>
        <dbReference type="ARBA" id="ARBA00022729"/>
    </source>
</evidence>
<dbReference type="InterPro" id="IPR021140">
    <property type="entry name" value="Inh/Omp19"/>
</dbReference>
<dbReference type="SUPFAM" id="SSF50882">
    <property type="entry name" value="beta-Barrel protease inhibitors"/>
    <property type="match status" value="2"/>
</dbReference>
<proteinExistence type="predicted"/>
<evidence type="ECO:0000313" key="6">
    <source>
        <dbReference type="Proteomes" id="UP001055101"/>
    </source>
</evidence>
<name>A0ABQ4TJQ3_9HYPH</name>
<sequence length="325" mass="34210">MIRGSAAGLAILIAACLSLQAQETPLRGDETPAAVPEVPPTQAAPPVSPLKTLPETLGDAVGMWDMSLDGSNRRCELTLSADSGPDGRVLRFPAGCRRALPILSEAAGWLFAEKGIRIVDRNVRPVITFTPRADQGSLGGQAEHGGTYSLVPLQTLAMLPPPPAVEPAAPDGAVGSSLSDVAPSRDIPGSQPVLGAGMLANREVTTRAESQAGPRQDRSGRPAVGTYALDRFAEKDVCRIALESRPPAAKAEREPIKELSPARILPGCRDGGIATFDPVSWRYASGHLTLKARRGHAINLVPTGEGSWRRDPDTGTTLVLRKVEP</sequence>
<evidence type="ECO:0000256" key="3">
    <source>
        <dbReference type="SAM" id="SignalP"/>
    </source>
</evidence>
<evidence type="ECO:0000259" key="4">
    <source>
        <dbReference type="Pfam" id="PF02974"/>
    </source>
</evidence>
<feature type="chain" id="PRO_5047439353" description="Alkaline proteinase inhibitor/ Outer membrane lipoprotein Omp19 domain-containing protein" evidence="3">
    <location>
        <begin position="22"/>
        <end position="325"/>
    </location>
</feature>
<protein>
    <recommendedName>
        <fullName evidence="4">Alkaline proteinase inhibitor/ Outer membrane lipoprotein Omp19 domain-containing protein</fullName>
    </recommendedName>
</protein>